<dbReference type="InterPro" id="IPR055353">
    <property type="entry name" value="DUF7619"/>
</dbReference>
<accession>A0A4Q1KZ04</accession>
<dbReference type="OrthoDB" id="1110367at2"/>
<dbReference type="InterPro" id="IPR003961">
    <property type="entry name" value="FN3_dom"/>
</dbReference>
<dbReference type="SMART" id="SM00060">
    <property type="entry name" value="FN3"/>
    <property type="match status" value="1"/>
</dbReference>
<reference evidence="5" key="1">
    <citation type="submission" date="2019-01" db="EMBL/GenBank/DDBJ databases">
        <title>Cytophagaceae bacterium strain CAR-16.</title>
        <authorList>
            <person name="Chen W.-M."/>
        </authorList>
    </citation>
    <scope>NUCLEOTIDE SEQUENCE [LARGE SCALE GENOMIC DNA]</scope>
    <source>
        <strain evidence="5">ICH-30</strain>
    </source>
</reference>
<dbReference type="Proteomes" id="UP000289734">
    <property type="component" value="Unassembled WGS sequence"/>
</dbReference>
<proteinExistence type="predicted"/>
<sequence>MKKTLLLLLLMSNSFFAQITTPPDLFECEQNGATIFNLTVNQSIILSSVSNPNNYVVTYHETLSDAENNTSAITNPYAFFSVNSQTIYVRVENNETSEIEYTSFALIVLESPNLTPSELFWCDPFELAIYNLLEPYPELTGIYFILSLHESLSDAQSDTNPITEPTNYVPIAFPIQTLYVRVRSLQNGCISINTLTLNTNNCEPNCLPPSDLSITNLTSTSLTLSWSATENSTSWQIAVLPFGNEPSNSDFITSQTSSFTLTGLAENTCYSFFIRSVCISGQTGFEASSWSQPLNFCLMDCTNNGQCPEQLNLIAFVDENNNGIKEEDEILFNSGSFVYEINDSGETIYGNSVNGNFTIFEPNPDNNYDISFEVNNALSAYFSSTTSYSDITAPEGSGSSTYYFPVTSIQPYSDVSVTLIGNSQPRTGFTYTNTIVINNNSYTSVPFGNISFTKDNNVTILGISEISVVPTATGFDYSYWDLAPFESRYITVTMQVPTIPSVNLGDVLTNSVSVEVIENEVNLTNNTFALSQVVIGSYDPNDKNESHGGKIVLADFTENDYLYYTIRFENTGTAVAEFIRIEDTLENGLDETTFEMLNASHQYNVRKTENQLVWNFFDIDLPPTIENAQLSQGFVHFKIKPKPGFEIGDVIENTAEIYFDYNPPIITNTSETEFVENLSLADFSVSTMVLYPNPVKDSFQIQLNGNDSIQRISIFDMVGKRIYYKENLNLNSNSVDVSSFNHGIYLVEVITTSNQKLVNKIIKQ</sequence>
<dbReference type="Pfam" id="PF18962">
    <property type="entry name" value="Por_Secre_tail"/>
    <property type="match status" value="1"/>
</dbReference>
<feature type="signal peptide" evidence="2">
    <location>
        <begin position="1"/>
        <end position="17"/>
    </location>
</feature>
<dbReference type="EMBL" id="SBKQ01000001">
    <property type="protein sequence ID" value="RXR35497.1"/>
    <property type="molecule type" value="Genomic_DNA"/>
</dbReference>
<dbReference type="RefSeq" id="WP_129462919.1">
    <property type="nucleotide sequence ID" value="NZ_SBKQ01000001.1"/>
</dbReference>
<protein>
    <submittedName>
        <fullName evidence="4">T9SS type A sorting domain-containing protein</fullName>
    </submittedName>
</protein>
<evidence type="ECO:0000313" key="5">
    <source>
        <dbReference type="Proteomes" id="UP000289734"/>
    </source>
</evidence>
<dbReference type="AlphaFoldDB" id="A0A4Q1KZ04"/>
<dbReference type="InterPro" id="IPR036116">
    <property type="entry name" value="FN3_sf"/>
</dbReference>
<dbReference type="Pfam" id="PF24595">
    <property type="entry name" value="DUF7619"/>
    <property type="match status" value="1"/>
</dbReference>
<evidence type="ECO:0000256" key="2">
    <source>
        <dbReference type="SAM" id="SignalP"/>
    </source>
</evidence>
<evidence type="ECO:0000259" key="3">
    <source>
        <dbReference type="PROSITE" id="PS50853"/>
    </source>
</evidence>
<dbReference type="Gene3D" id="2.60.40.10">
    <property type="entry name" value="Immunoglobulins"/>
    <property type="match status" value="1"/>
</dbReference>
<dbReference type="Pfam" id="PF00041">
    <property type="entry name" value="fn3"/>
    <property type="match status" value="1"/>
</dbReference>
<comment type="caution">
    <text evidence="4">The sequence shown here is derived from an EMBL/GenBank/DDBJ whole genome shotgun (WGS) entry which is preliminary data.</text>
</comment>
<keyword evidence="5" id="KW-1185">Reference proteome</keyword>
<dbReference type="PROSITE" id="PS50853">
    <property type="entry name" value="FN3"/>
    <property type="match status" value="1"/>
</dbReference>
<dbReference type="NCBIfam" id="TIGR04183">
    <property type="entry name" value="Por_Secre_tail"/>
    <property type="match status" value="1"/>
</dbReference>
<evidence type="ECO:0000256" key="1">
    <source>
        <dbReference type="ARBA" id="ARBA00022729"/>
    </source>
</evidence>
<dbReference type="CDD" id="cd00063">
    <property type="entry name" value="FN3"/>
    <property type="match status" value="1"/>
</dbReference>
<dbReference type="InterPro" id="IPR026444">
    <property type="entry name" value="Secre_tail"/>
</dbReference>
<dbReference type="SUPFAM" id="SSF49265">
    <property type="entry name" value="Fibronectin type III"/>
    <property type="match status" value="1"/>
</dbReference>
<keyword evidence="1 2" id="KW-0732">Signal</keyword>
<feature type="domain" description="Fibronectin type-III" evidence="3">
    <location>
        <begin position="208"/>
        <end position="301"/>
    </location>
</feature>
<name>A0A4Q1KZ04_9FLAO</name>
<feature type="chain" id="PRO_5020853122" evidence="2">
    <location>
        <begin position="18"/>
        <end position="764"/>
    </location>
</feature>
<evidence type="ECO:0000313" key="4">
    <source>
        <dbReference type="EMBL" id="RXR35497.1"/>
    </source>
</evidence>
<organism evidence="4 5">
    <name type="scientific">Flavobacterium piscinae</name>
    <dbReference type="NCBI Taxonomy" id="2506424"/>
    <lineage>
        <taxon>Bacteria</taxon>
        <taxon>Pseudomonadati</taxon>
        <taxon>Bacteroidota</taxon>
        <taxon>Flavobacteriia</taxon>
        <taxon>Flavobacteriales</taxon>
        <taxon>Flavobacteriaceae</taxon>
        <taxon>Flavobacterium</taxon>
    </lineage>
</organism>
<gene>
    <name evidence="4" type="ORF">EQG68_00960</name>
</gene>
<dbReference type="InterPro" id="IPR013783">
    <property type="entry name" value="Ig-like_fold"/>
</dbReference>